<sequence>PRLSCAQPSQTSHHPSSRAVFVPTTLDRSRRFRRRPRPHPQRRANRSLSAFIDFDSRNLGISSITHLKN</sequence>
<evidence type="ECO:0000313" key="2">
    <source>
        <dbReference type="EMBL" id="GAY63268.1"/>
    </source>
</evidence>
<proteinExistence type="predicted"/>
<feature type="region of interest" description="Disordered" evidence="1">
    <location>
        <begin position="1"/>
        <end position="46"/>
    </location>
</feature>
<dbReference type="Proteomes" id="UP000236630">
    <property type="component" value="Unassembled WGS sequence"/>
</dbReference>
<dbReference type="AlphaFoldDB" id="A0A2H5QF56"/>
<evidence type="ECO:0000313" key="3">
    <source>
        <dbReference type="Proteomes" id="UP000236630"/>
    </source>
</evidence>
<keyword evidence="3" id="KW-1185">Reference proteome</keyword>
<feature type="compositionally biased region" description="Polar residues" evidence="1">
    <location>
        <begin position="1"/>
        <end position="14"/>
    </location>
</feature>
<comment type="caution">
    <text evidence="2">The sequence shown here is derived from an EMBL/GenBank/DDBJ whole genome shotgun (WGS) entry which is preliminary data.</text>
</comment>
<organism evidence="2 3">
    <name type="scientific">Citrus unshiu</name>
    <name type="common">Satsuma mandarin</name>
    <name type="synonym">Citrus nobilis var. unshiu</name>
    <dbReference type="NCBI Taxonomy" id="55188"/>
    <lineage>
        <taxon>Eukaryota</taxon>
        <taxon>Viridiplantae</taxon>
        <taxon>Streptophyta</taxon>
        <taxon>Embryophyta</taxon>
        <taxon>Tracheophyta</taxon>
        <taxon>Spermatophyta</taxon>
        <taxon>Magnoliopsida</taxon>
        <taxon>eudicotyledons</taxon>
        <taxon>Gunneridae</taxon>
        <taxon>Pentapetalae</taxon>
        <taxon>rosids</taxon>
        <taxon>malvids</taxon>
        <taxon>Sapindales</taxon>
        <taxon>Rutaceae</taxon>
        <taxon>Aurantioideae</taxon>
        <taxon>Citrus</taxon>
    </lineage>
</organism>
<reference evidence="2 3" key="1">
    <citation type="journal article" date="2017" name="Front. Genet.">
        <title>Draft sequencing of the heterozygous diploid genome of Satsuma (Citrus unshiu Marc.) using a hybrid assembly approach.</title>
        <authorList>
            <person name="Shimizu T."/>
            <person name="Tanizawa Y."/>
            <person name="Mochizuki T."/>
            <person name="Nagasaki H."/>
            <person name="Yoshioka T."/>
            <person name="Toyoda A."/>
            <person name="Fujiyama A."/>
            <person name="Kaminuma E."/>
            <person name="Nakamura Y."/>
        </authorList>
    </citation>
    <scope>NUCLEOTIDE SEQUENCE [LARGE SCALE GENOMIC DNA]</scope>
    <source>
        <strain evidence="3">cv. Miyagawa wase</strain>
    </source>
</reference>
<protein>
    <submittedName>
        <fullName evidence="2">Uncharacterized protein</fullName>
    </submittedName>
</protein>
<dbReference type="EMBL" id="BDQV01000343">
    <property type="protein sequence ID" value="GAY63268.1"/>
    <property type="molecule type" value="Genomic_DNA"/>
</dbReference>
<feature type="compositionally biased region" description="Basic residues" evidence="1">
    <location>
        <begin position="30"/>
        <end position="45"/>
    </location>
</feature>
<accession>A0A2H5QF56</accession>
<name>A0A2H5QF56_CITUN</name>
<gene>
    <name evidence="2" type="ORF">CUMW_224240</name>
</gene>
<evidence type="ECO:0000256" key="1">
    <source>
        <dbReference type="SAM" id="MobiDB-lite"/>
    </source>
</evidence>
<feature type="non-terminal residue" evidence="2">
    <location>
        <position position="1"/>
    </location>
</feature>